<feature type="disulfide bond" evidence="2">
    <location>
        <begin position="193"/>
        <end position="202"/>
    </location>
</feature>
<comment type="caution">
    <text evidence="2">Lacks conserved residue(s) required for the propagation of feature annotation.</text>
</comment>
<name>C4B7Q8_OCHDN</name>
<evidence type="ECO:0000256" key="2">
    <source>
        <dbReference type="PROSITE-ProRule" id="PRU00076"/>
    </source>
</evidence>
<organism evidence="5">
    <name type="scientific">Ochromonas danica</name>
    <name type="common">Golden alga</name>
    <name type="synonym">Chlorochromonas danica</name>
    <dbReference type="NCBI Taxonomy" id="2986"/>
    <lineage>
        <taxon>Eukaryota</taxon>
        <taxon>Sar</taxon>
        <taxon>Stramenopiles</taxon>
        <taxon>Ochrophyta</taxon>
        <taxon>Chrysophyceae</taxon>
        <taxon>Chromulinales</taxon>
        <taxon>Chromulinaceae</taxon>
        <taxon>Ochromonas</taxon>
    </lineage>
</organism>
<proteinExistence type="evidence at transcript level"/>
<dbReference type="InterPro" id="IPR053331">
    <property type="entry name" value="EGF-like_comC"/>
</dbReference>
<dbReference type="AlphaFoldDB" id="C4B7Q8"/>
<gene>
    <name evidence="5" type="primary">Ocm4</name>
</gene>
<reference evidence="5" key="1">
    <citation type="journal article" date="2009" name="J. Phycol.">
        <title>NOVEL PROTEINS COMPRISING THE STRAMENOPILE TRIPARTITE MASTIGONEME IN OCHROMONAS DANICA (CHRYSOPHYCEAE).</title>
        <authorList>
            <person name="Yamagishi T."/>
            <person name="Motomura T."/>
            <person name="Nagasato C."/>
            <person name="Kawai H."/>
        </authorList>
    </citation>
    <scope>NUCLEOTIDE SEQUENCE</scope>
</reference>
<feature type="domain" description="EGF-like" evidence="4">
    <location>
        <begin position="170"/>
        <end position="203"/>
    </location>
</feature>
<sequence length="209" mass="22277">MLRYILLLAFLLAVAQAACPNGCNGHGSCGANDKCTCYTRIDGEPAWTYADCSGRTCPKSSAWVGDVQNANDAHPVVECSNKGVCDRKTGECKCFANYDGIACERPICPNKCSDAGVCFTQKQLAVDAARTYATPWDAEKEVGCVCDLGRRGPDCSLFECPSGPDVLKGFGSEAGRDCSGRGLCDYSSGICNCFHGYYGTKCEYQTVLG</sequence>
<accession>C4B7Q8</accession>
<feature type="signal peptide" evidence="3">
    <location>
        <begin position="1"/>
        <end position="17"/>
    </location>
</feature>
<protein>
    <submittedName>
        <fullName evidence="5">Tubular mastigoneme protein</fullName>
    </submittedName>
</protein>
<keyword evidence="3" id="KW-0732">Signal</keyword>
<dbReference type="PROSITE" id="PS01186">
    <property type="entry name" value="EGF_2"/>
    <property type="match status" value="1"/>
</dbReference>
<dbReference type="PROSITE" id="PS50026">
    <property type="entry name" value="EGF_3"/>
    <property type="match status" value="1"/>
</dbReference>
<dbReference type="PROSITE" id="PS00022">
    <property type="entry name" value="EGF_1"/>
    <property type="match status" value="2"/>
</dbReference>
<dbReference type="InterPro" id="IPR013111">
    <property type="entry name" value="EGF_extracell"/>
</dbReference>
<dbReference type="EMBL" id="AB470974">
    <property type="protein sequence ID" value="BAH60836.1"/>
    <property type="molecule type" value="mRNA"/>
</dbReference>
<evidence type="ECO:0000256" key="3">
    <source>
        <dbReference type="SAM" id="SignalP"/>
    </source>
</evidence>
<feature type="chain" id="PRO_5002935960" evidence="3">
    <location>
        <begin position="18"/>
        <end position="209"/>
    </location>
</feature>
<dbReference type="PANTHER" id="PTHR24032">
    <property type="entry name" value="EGF-LIKE DOMAIN-CONTAINING PROTEIN-RELATED-RELATED"/>
    <property type="match status" value="1"/>
</dbReference>
<dbReference type="Gene3D" id="2.10.25.10">
    <property type="entry name" value="Laminin"/>
    <property type="match status" value="2"/>
</dbReference>
<evidence type="ECO:0000313" key="5">
    <source>
        <dbReference type="EMBL" id="BAH60836.1"/>
    </source>
</evidence>
<evidence type="ECO:0000256" key="1">
    <source>
        <dbReference type="ARBA" id="ARBA00023157"/>
    </source>
</evidence>
<keyword evidence="1 2" id="KW-1015">Disulfide bond</keyword>
<evidence type="ECO:0000259" key="4">
    <source>
        <dbReference type="PROSITE" id="PS50026"/>
    </source>
</evidence>
<keyword evidence="2" id="KW-0245">EGF-like domain</keyword>
<dbReference type="InterPro" id="IPR000742">
    <property type="entry name" value="EGF"/>
</dbReference>
<dbReference type="Pfam" id="PF07974">
    <property type="entry name" value="EGF_2"/>
    <property type="match status" value="1"/>
</dbReference>